<evidence type="ECO:0000313" key="3">
    <source>
        <dbReference type="Proteomes" id="UP000546464"/>
    </source>
</evidence>
<keyword evidence="3" id="KW-1185">Reference proteome</keyword>
<comment type="caution">
    <text evidence="2">The sequence shown here is derived from an EMBL/GenBank/DDBJ whole genome shotgun (WGS) entry which is preliminary data.</text>
</comment>
<dbReference type="AlphaFoldDB" id="A0A842HCA4"/>
<dbReference type="Proteomes" id="UP000546464">
    <property type="component" value="Unassembled WGS sequence"/>
</dbReference>
<protein>
    <submittedName>
        <fullName evidence="2">Uncharacterized protein</fullName>
    </submittedName>
</protein>
<dbReference type="EMBL" id="JACHVB010000014">
    <property type="protein sequence ID" value="MBC2593819.1"/>
    <property type="molecule type" value="Genomic_DNA"/>
</dbReference>
<dbReference type="RefSeq" id="WP_185674817.1">
    <property type="nucleotide sequence ID" value="NZ_JACHVB010000014.1"/>
</dbReference>
<sequence>MDIDKELKRIEQQKKDLQKQRQQLLEQKRTRRAALSKLKTLVKQSGFDTPKALVEALVDMYDIHLERECGASPAKRRKHTKMTAELRDQIRAMLKGQSMNQVSKELQISYAVIAKVANGAYDML</sequence>
<keyword evidence="1" id="KW-0175">Coiled coil</keyword>
<proteinExistence type="predicted"/>
<organism evidence="2 3">
    <name type="scientific">Ruficoccus amylovorans</name>
    <dbReference type="NCBI Taxonomy" id="1804625"/>
    <lineage>
        <taxon>Bacteria</taxon>
        <taxon>Pseudomonadati</taxon>
        <taxon>Verrucomicrobiota</taxon>
        <taxon>Opitutia</taxon>
        <taxon>Puniceicoccales</taxon>
        <taxon>Cerasicoccaceae</taxon>
        <taxon>Ruficoccus</taxon>
    </lineage>
</organism>
<name>A0A842HCA4_9BACT</name>
<feature type="coiled-coil region" evidence="1">
    <location>
        <begin position="3"/>
        <end position="34"/>
    </location>
</feature>
<accession>A0A842HCA4</accession>
<evidence type="ECO:0000256" key="1">
    <source>
        <dbReference type="SAM" id="Coils"/>
    </source>
</evidence>
<evidence type="ECO:0000313" key="2">
    <source>
        <dbReference type="EMBL" id="MBC2593819.1"/>
    </source>
</evidence>
<gene>
    <name evidence="2" type="ORF">H5P28_06050</name>
</gene>
<reference evidence="2 3" key="1">
    <citation type="submission" date="2020-07" db="EMBL/GenBank/DDBJ databases">
        <authorList>
            <person name="Feng X."/>
        </authorList>
    </citation>
    <scope>NUCLEOTIDE SEQUENCE [LARGE SCALE GENOMIC DNA]</scope>
    <source>
        <strain evidence="2 3">JCM31066</strain>
    </source>
</reference>